<dbReference type="PANTHER" id="PTHR12338">
    <property type="entry name" value="AUTOTRANSPORTER"/>
    <property type="match status" value="1"/>
</dbReference>
<keyword evidence="8" id="KW-1185">Reference proteome</keyword>
<dbReference type="SMART" id="SM00912">
    <property type="entry name" value="Haemagg_act"/>
    <property type="match status" value="1"/>
</dbReference>
<evidence type="ECO:0000256" key="4">
    <source>
        <dbReference type="SAM" id="MobiDB-lite"/>
    </source>
</evidence>
<dbReference type="EMBL" id="POQS01000008">
    <property type="protein sequence ID" value="PND30641.1"/>
    <property type="molecule type" value="Genomic_DNA"/>
</dbReference>
<dbReference type="RefSeq" id="WP_102775441.1">
    <property type="nucleotide sequence ID" value="NZ_POQS01000008.1"/>
</dbReference>
<sequence>MTHPAVSARYRLTPLAASLSALAMLSALSLGSASVAHASGAWWVGADVAKQTRTLRQNSPGLSAQTAAEQRRQATQQLRRSVDNLNRVAGEAGAIAQAQARQTAAWQKERNRPAQAGDSPDGLTQGGLWDKDANGQALPWIGVSDKRAVASNAQGKTTVTIEQTQAKAILDWDTFNIGRNTEVVFDQATYANAAARSGARTAQSEWAVLNRVVGASAKPSQIQGSIRADGSVMVVNQNGVIFTGSSQVNARNLVAAAARISNDQFLSRGIYGADANTASFTEALGNVSVQAGALIQTHEPASVTQGGGYVLLMGQEVRNDGDIRTRKGQTQLAAGDSFVIRKGLVTNSTDGGTTYSTTRGNEIAPKADANLDLARIDPAIQRGLVQNTGLIQAREGDITLAGHDVRQNGVALTTTSVNARGTIHLLNSAGDAQGQVTLGKDSITAILLEDDGQSAFDGQRNALIEASATLDQQRRGISGTFDNLSKQSDRRDQSRIEIVSGQNVDFTDGSLTLATGGQVAVSAEGSATIHAGAAVDVSGAVGVQVAMASNNVQINIQGNEQRDASGNRESGNLNNTNVWVDRRYLVLVPAGTGGYETDRWYTQGGLLEVGGYLGTTGHTIGEWMAQGGTVNFAGGGVTTRAGSSINLSGGSLDVQSGYLNQSWLRGGDGRLYTVDRAPGDLLFPEDASYTGYERKSVRWGRTDTFLNPLIAKAQRWEEGYTVGRDAGRLIIGTRQATLDGDVEAKAFQGVRQINAPQSRLDGYQQSQTAAPRRAGLILGSWQPVYDEASGNLRYTPGAVADEIVLGMPRDPEDAEEASTQTDPARITLNADWLNGLELGELRAYANGAVRVDGAVKVAAGGEIALHATQVDVNADLTARGGVITLGDMVEQYPNVSSGWQDLPLATTAPAGYTARVSIGEGVTLDARGVWSNLQQGDGNLGGLPYIDGGRIVARSSGDVTVGKRALLDVSSGAALLGDDSLQGGKGGDITLAADAYAAATAAKGGLTLQGELRGYGVEGGGTLTLQNGSAVVIGGLVAGADGALQAGQSAPVDLVTSEDFTIAEGAVLPLDYHSIRTHANPGEAVGGAPRVIASDSSTWLTVGADWTLPKASSENASYSVNLSNGQSLRVAGYTGSWYVPPTLPAGTVITGIVNPANFPTNYVVDAAIHANGIPLAPTPVVIPAGNLAPTDVTFSAGTLIRAGASLPRAVAVEPLLLLDAGLFQQGFSHYAVTGGDGLAVAKGADLRVTMPVLQADFSIARGVATGADPHAALAMWLPPLFTESPARGALTQRGGASLTLAAGNARSTLENADAPPLVIAEGARIEVDPGKSIVLRNNGQITIDGTLRAAGGRIGVYGLGAGAQDVTRLKGHDGSVWIGREAVLDVAGLAQSALDSQGRRYGTVLDGGRIEIGGAYRAYATEADAIDNFIVIREGARLDASGAATTLDMNGMGALRVASDGGVIHLASFNGLYLDGEMTAASGGAGAAGGTLSLALESPNYRIGGRPADRVLAPREFQLLREQTPEGLAADLRPGQADAGLVYGHGRIGADRIEAGGFDNLSLLVNGVLSLEGGVDLTLGQGLNLAATAFALTDGASAGSRVALAAPYVRLAGASRLGKDQHIMPALNAPTSTQGGMVELGDATQLRVEAGVLDVINKVAFGAYGYSMQGDKALVSRQGFELVELRSRNDLRFLRHTVSDRTSLTTEGDLLLAASQIYPATGALGEVIAGRRGAFNQWGSYETRYDAARSLRIERSGDGAAPPTPYSAFGTLRLYSANIEQSGVLRAPLGILELGIAPSGGQPPGTITLRPGSITSVSAAGLLMPYGGTVDGLTYNYAGADAFYAGLGGALGNVSLTADSIEVQSGARIDLSGGGELTGAGFLTGRGGSTDARLNPLMQVKWDGSGFTLPSLSSNPVYAIVPGAQPAAAPIAAEKGAGDPMIGRQITVGDGVPGLAAGTYTLLPSTYALLPGAFRVELNGRAVGNAAFGSGGRMRNASYTTAARLGFANTGIADVQTTSVVLTPADTLRTYSNFNETSYAQFGQNWALRDGAPRPQLERDARQLNLTPGSRLDVAAGTVDFTPAKDGRGGAAVLNGSRIEILADGATPTEGFAGTSVHASTLNNLKAATISIGGAPTSTFVTQTASGFSTENSWQVGLGSGTTGELILRRGAMLEAGSVFLVVSNKEQGLTIEQGAGINTLGQGRAAWDSNDGYVLRPGQAGVLAVTNGWLNLTSPTADDYGMNGAGYLHIGTCAAGASCAGDTMLYSEGSITAATNKSLELGESVRYGTRNLTLAVGGINIGTTATLAQAKAAGVLPAGLTLNQDVLSRLLRGDISTGAPALENLILTASDSVNFYGSVDLSTIDKATGKSSLERLVLGAPAFYGHGGAGDVARIETGTLVWNGATTPAGNVIAGGAGTGSGRFVVDARTIEFGYGPLSQPDTVGTHERLALGFAGVDLNASERITANHKGTLSVYQSQGAWDEAAKAWTYSGGNLRLNTPLLTGQAGSVNNIKAGGAIVVAAPAGSASPLADNATLANALGATLGLDAGTRLTLDTAVLLPSGKFTASAQQDVVLEDGAQLDLAGRELYFFDVSKYSWGGDVVLDSRQGSVVQQAASTIDLSAKQNRAGRLTVLALAGTADLNGTIRGGSTGHYDAGGTPVPYAAGYIDVRAGRIADFSGLNLRLTEGEVFGGRSFQLKQGDLVIGSELKAREINISVDNGSLTVNGTIDASGERAGSIRLAANQGVTLAGGAVLDASASVLRRDSYGQVIEAPNRAIVEIDSGYGRLTLADGVRMDLAVDGASANYGTVTLNAPRLGGASGNDVDIDARGAVVITGARSIAVNAFHSYDDAPVGTDASVDGRSYQRIDQAYLDAKHADSIAFINNALANDTLMQGKLAGLRGYTEQFHLRPGVEIVSNAAVNPHGDLHVDGDIDLSGYRYASVNPGTQRTGVYGSGEAGALVLRAQGDLTLFGSITDGFDTTRLGVTNDDNGWVLPAGRMPFGGDLVIPHGGMATLDAGTQFASGRTLNYDLPVDGLTLPAGTRLPVTMPLAQRLTLPAGTVLASAVLDASGNVVHPAGSVVQTPLTLDAGMQLAAGFRLPAQAEIGATIWPKGVMLPVAMKLSRPLALAKGALVPSETDVVLPGGVEMVNLRPTGADGTQGRNLALAPMLPAGSQSWDLRLVAGADLQAADTRLTLANTTAQLRLADPHFGLGAMVTEVPGTGGKPSYVWGDLSQFQAFMDMMGVALSSPPVSGEPVTQAQIDELVAFGLIGSTPDELNVYGMGEMVNVKTPGFAWADLSQFQAFMDMMGVALSTPPVSGQPVTQTQIDELIAFGLIGSSPDELNVYGMGEMVSGSAGGPPETVTSYHPARQQLFSVLRTGAGDLDLVSGGDFNMTSLYGVYTAGTPSASMGDAYHRARGRLSDGTILRAEGAGFESLVDGGAQSLYAAWYPERGGNVLLRAQGDIKGDLIGGNENYGDPAGYKFWNSREQIPTVTVGSWLWRQGTGSIGTGPEATPASWWINFGTYVAGDARGTYDAFGSRLFNNDPFLVGFTGIGTLGGGNLTVEAGGDAGIIDARGIASSWNLRAHTPRSQGLHLAVAGTGRITPAGELVQTGGGDLTMRLGGALNPNPQLRRNEYDLNGTFVNLRGATAIHAGTVGGVKVNYGGGRDQMDSRLGNVYTAAGGVAAGGPILVLGDSAVRIDTRGDLVLGGAADPGRTMQLSATPFTYQGAAHDGDGWSWFSLWTPATAIDLLSAGGNLTPTSAWDDIAGSEDARWDSAGHNQSANGDGSFYPSILRAVAANGSLYYGASASGATAAIQGPVLRYGHGTVLAPSPVGAQFVNATGKGELQLLAQDSILGAGYVLSASTADPLAMASPFRPGFVGKLAETGGGPWGGSALLVTNAAAESQPYNDWITIGYSGAPNPDGGRRNTAALFTFGSPATIADAVAGRAPARYYAVQGDIVGLRVGQAVLPSFQADFEQGRYEASIPVSIRAGRDIVGSGTTLGEKDATVGAAKAGNASTRGNLIAHAYADEISVVEAGRDVRDSSFYIMGPGLLEVSAGRHVYLGNKGEIKSLGPIGGGAASGDRSGGAGISVSAGMGEGVYWNAFAERYLNPANQAALDLPLADQPGKVVTVYGGSLKLEQWLQDEFGYTGDASGAEAFLTQKQAELDAARAAALAEGRTASSRSLAREFQRESQLHLVNWLSERFGGANGLALHYDAATMDARTFFDALPAQQQRAYLRNVYYAELRESGREYNEAGGKRAGSYLRGREAIATLFPAQDAQGKALSHEGDLTMFSSAIYFNADYVSNPIGQSRPRAGAKYITKAQWEAMGSPGYNVSFYDVLDAGIHTNFGGDINLMTPGGRTLVGIDGGFNPGPGSGVITQGDGNINIYAMDSILMGQSRVFTTFGGSILAWSAQGDINAGRGSKTSMVYTPQRRVYDSIGNIALSPTAPSTGAGIATLNPIPEVPPGDIDLIAPLGTVDAGEAGIRVSGDVNVAALRVVNAENIQTQGEATGIPVIAAVNVGALTSASTAASNAATAASDAAQGARAAAQKALPSIISVQILGFGNEPLSGGAPATEPTSAVPPAGQQAQRYTPNHMVQVLARGSHPQGDVSSLTPDELRSLGL</sequence>
<comment type="caution">
    <text evidence="7">The sequence shown here is derived from an EMBL/GenBank/DDBJ whole genome shotgun (WGS) entry which is preliminary data.</text>
</comment>
<feature type="chain" id="PRO_5014666806" description="Filamentous haemagglutinin FhaB/tRNA nuclease CdiA-like TPS domain-containing protein" evidence="5">
    <location>
        <begin position="39"/>
        <end position="4638"/>
    </location>
</feature>
<gene>
    <name evidence="7" type="ORF">C1I89_26885</name>
</gene>
<feature type="signal peptide" evidence="5">
    <location>
        <begin position="1"/>
        <end position="38"/>
    </location>
</feature>
<evidence type="ECO:0000256" key="5">
    <source>
        <dbReference type="SAM" id="SignalP"/>
    </source>
</evidence>
<dbReference type="NCBIfam" id="TIGR01901">
    <property type="entry name" value="adhes_NPXG"/>
    <property type="match status" value="1"/>
</dbReference>
<keyword evidence="2" id="KW-0964">Secreted</keyword>
<dbReference type="Gene3D" id="2.160.20.10">
    <property type="entry name" value="Single-stranded right-handed beta-helix, Pectin lyase-like"/>
    <property type="match status" value="1"/>
</dbReference>
<feature type="domain" description="Filamentous haemagglutinin FhaB/tRNA nuclease CdiA-like TPS" evidence="6">
    <location>
        <begin position="133"/>
        <end position="264"/>
    </location>
</feature>
<keyword evidence="3 5" id="KW-0732">Signal</keyword>
<comment type="subcellular location">
    <subcellularLocation>
        <location evidence="1">Secreted</location>
    </subcellularLocation>
</comment>
<dbReference type="Pfam" id="PF12545">
    <property type="entry name" value="DUF3739"/>
    <property type="match status" value="1"/>
</dbReference>
<dbReference type="Pfam" id="PF05860">
    <property type="entry name" value="TPS"/>
    <property type="match status" value="1"/>
</dbReference>
<evidence type="ECO:0000313" key="8">
    <source>
        <dbReference type="Proteomes" id="UP000235994"/>
    </source>
</evidence>
<organism evidence="7 8">
    <name type="scientific">Achromobacter pulmonis</name>
    <dbReference type="NCBI Taxonomy" id="1389932"/>
    <lineage>
        <taxon>Bacteria</taxon>
        <taxon>Pseudomonadati</taxon>
        <taxon>Pseudomonadota</taxon>
        <taxon>Betaproteobacteria</taxon>
        <taxon>Burkholderiales</taxon>
        <taxon>Alcaligenaceae</taxon>
        <taxon>Achromobacter</taxon>
    </lineage>
</organism>
<dbReference type="Proteomes" id="UP000235994">
    <property type="component" value="Unassembled WGS sequence"/>
</dbReference>
<dbReference type="GO" id="GO:0005576">
    <property type="term" value="C:extracellular region"/>
    <property type="evidence" value="ECO:0007669"/>
    <property type="project" value="UniProtKB-SubCell"/>
</dbReference>
<dbReference type="InterPro" id="IPR021026">
    <property type="entry name" value="Filamn_hemagglutn_DUF3739"/>
</dbReference>
<name>A0A2N8KB15_9BURK</name>
<dbReference type="InterPro" id="IPR012334">
    <property type="entry name" value="Pectin_lyas_fold"/>
</dbReference>
<dbReference type="InterPro" id="IPR050909">
    <property type="entry name" value="Bact_Autotransporter_VF"/>
</dbReference>
<reference evidence="7 8" key="1">
    <citation type="submission" date="2018-01" db="EMBL/GenBank/DDBJ databases">
        <title>The draft genome of an aniline degradation strain ANB-1.</title>
        <authorList>
            <person name="Zhang L."/>
            <person name="Jiang J."/>
        </authorList>
    </citation>
    <scope>NUCLEOTIDE SEQUENCE [LARGE SCALE GENOMIC DNA]</scope>
    <source>
        <strain evidence="7 8">ANB-1</strain>
    </source>
</reference>
<feature type="region of interest" description="Disordered" evidence="4">
    <location>
        <begin position="4619"/>
        <end position="4638"/>
    </location>
</feature>
<accession>A0A2N8KB15</accession>
<evidence type="ECO:0000313" key="7">
    <source>
        <dbReference type="EMBL" id="PND30641.1"/>
    </source>
</evidence>
<dbReference type="PANTHER" id="PTHR12338:SF8">
    <property type="entry name" value="HEME_HEMOPEXIN-BINDING PROTEIN"/>
    <property type="match status" value="1"/>
</dbReference>
<evidence type="ECO:0000256" key="2">
    <source>
        <dbReference type="ARBA" id="ARBA00022525"/>
    </source>
</evidence>
<evidence type="ECO:0000259" key="6">
    <source>
        <dbReference type="SMART" id="SM00912"/>
    </source>
</evidence>
<protein>
    <recommendedName>
        <fullName evidence="6">Filamentous haemagglutinin FhaB/tRNA nuclease CdiA-like TPS domain-containing protein</fullName>
    </recommendedName>
</protein>
<dbReference type="SUPFAM" id="SSF51126">
    <property type="entry name" value="Pectin lyase-like"/>
    <property type="match status" value="1"/>
</dbReference>
<dbReference type="InterPro" id="IPR008638">
    <property type="entry name" value="FhaB/CdiA-like_TPS"/>
</dbReference>
<evidence type="ECO:0000256" key="3">
    <source>
        <dbReference type="ARBA" id="ARBA00022729"/>
    </source>
</evidence>
<feature type="region of interest" description="Disordered" evidence="4">
    <location>
        <begin position="102"/>
        <end position="130"/>
    </location>
</feature>
<dbReference type="InterPro" id="IPR011050">
    <property type="entry name" value="Pectin_lyase_fold/virulence"/>
</dbReference>
<proteinExistence type="predicted"/>
<evidence type="ECO:0000256" key="1">
    <source>
        <dbReference type="ARBA" id="ARBA00004613"/>
    </source>
</evidence>